<dbReference type="RefSeq" id="WP_135803483.1">
    <property type="nucleotide sequence ID" value="NZ_SRPF01000003.1"/>
</dbReference>
<dbReference type="InterPro" id="IPR008863">
    <property type="entry name" value="Toxic_anion-R_TelA"/>
</dbReference>
<dbReference type="Pfam" id="PF05816">
    <property type="entry name" value="TelA"/>
    <property type="match status" value="1"/>
</dbReference>
<proteinExistence type="inferred from homology"/>
<dbReference type="EMBL" id="SRPF01000003">
    <property type="protein sequence ID" value="TGN39174.1"/>
    <property type="molecule type" value="Genomic_DNA"/>
</dbReference>
<evidence type="ECO:0000313" key="4">
    <source>
        <dbReference type="EMBL" id="TGN39174.1"/>
    </source>
</evidence>
<dbReference type="PANTHER" id="PTHR38432">
    <property type="entry name" value="TELA-LIKE PROTEIN SAOUHSC_01408"/>
    <property type="match status" value="1"/>
</dbReference>
<accession>A0A4Z1CG09</accession>
<evidence type="ECO:0000256" key="1">
    <source>
        <dbReference type="ARBA" id="ARBA00005541"/>
    </source>
</evidence>
<protein>
    <submittedName>
        <fullName evidence="4">Toxic anion resistance protein</fullName>
    </submittedName>
</protein>
<organism evidence="4 5">
    <name type="scientific">Marinobacter confluentis</name>
    <dbReference type="NCBI Taxonomy" id="1697557"/>
    <lineage>
        <taxon>Bacteria</taxon>
        <taxon>Pseudomonadati</taxon>
        <taxon>Pseudomonadota</taxon>
        <taxon>Gammaproteobacteria</taxon>
        <taxon>Pseudomonadales</taxon>
        <taxon>Marinobacteraceae</taxon>
        <taxon>Marinobacter</taxon>
    </lineage>
</organism>
<feature type="coiled-coil region" evidence="2">
    <location>
        <begin position="353"/>
        <end position="380"/>
    </location>
</feature>
<reference evidence="4 5" key="1">
    <citation type="submission" date="2019-04" db="EMBL/GenBank/DDBJ databases">
        <authorList>
            <person name="Park S."/>
            <person name="Yoon J.-H."/>
        </authorList>
    </citation>
    <scope>NUCLEOTIDE SEQUENCE [LARGE SCALE GENOMIC DNA]</scope>
    <source>
        <strain evidence="4 5">HJM-18</strain>
    </source>
</reference>
<dbReference type="Proteomes" id="UP000298325">
    <property type="component" value="Unassembled WGS sequence"/>
</dbReference>
<evidence type="ECO:0000313" key="5">
    <source>
        <dbReference type="Proteomes" id="UP000298325"/>
    </source>
</evidence>
<dbReference type="AlphaFoldDB" id="A0A4Z1CG09"/>
<feature type="compositionally biased region" description="Basic and acidic residues" evidence="3">
    <location>
        <begin position="1"/>
        <end position="11"/>
    </location>
</feature>
<evidence type="ECO:0000256" key="3">
    <source>
        <dbReference type="SAM" id="MobiDB-lite"/>
    </source>
</evidence>
<dbReference type="OrthoDB" id="1654346at2"/>
<sequence>MSEVDKQKSKTEISSANQAPAAVTVTERMPELRAKAASVVQQLAAVGARDLEERRDMVAEVETLGKDVEHKLSKTSALLRKPIHELAAAAEDGSDVDQALLALQGKVREVNPNEVDFSMGFVRRMLSRLPFVGSPISKWAARYQQVSSVIDDIANGLRLGMQQLAEDNKTLADDRDRMRTLTFELEDYVAFGEVLDEEVVALIENEPDADRKKFLQEEILFALRQRVLDLQQRLAVNQQGVQSADLLIGNNKELIRGIKRALDVTVEALSVASTIAMGLARQQKQLEALQETNRTASDLLLQTSERLKDQGVAIHKDAASASLDMEKLKQTFANSLAAWDDINSFRRDALPTMRKTIDELQHLSDEQRTLTEQMEKGQQARNRFAEAFTLEASGGS</sequence>
<feature type="region of interest" description="Disordered" evidence="3">
    <location>
        <begin position="1"/>
        <end position="24"/>
    </location>
</feature>
<keyword evidence="5" id="KW-1185">Reference proteome</keyword>
<comment type="caution">
    <text evidence="4">The sequence shown here is derived from an EMBL/GenBank/DDBJ whole genome shotgun (WGS) entry which is preliminary data.</text>
</comment>
<keyword evidence="2" id="KW-0175">Coiled coil</keyword>
<comment type="similarity">
    <text evidence="1">Belongs to the TelA family.</text>
</comment>
<dbReference type="PANTHER" id="PTHR38432:SF1">
    <property type="entry name" value="TELA-LIKE PROTEIN SAOUHSC_01408"/>
    <property type="match status" value="1"/>
</dbReference>
<evidence type="ECO:0000256" key="2">
    <source>
        <dbReference type="SAM" id="Coils"/>
    </source>
</evidence>
<gene>
    <name evidence="4" type="ORF">E5Q11_10990</name>
</gene>
<name>A0A4Z1CG09_9GAMM</name>